<accession>A0A9P6T7I4</accession>
<keyword evidence="1" id="KW-1133">Transmembrane helix</keyword>
<organism evidence="2 3">
    <name type="scientific">Cronartium quercuum f. sp. fusiforme G11</name>
    <dbReference type="NCBI Taxonomy" id="708437"/>
    <lineage>
        <taxon>Eukaryota</taxon>
        <taxon>Fungi</taxon>
        <taxon>Dikarya</taxon>
        <taxon>Basidiomycota</taxon>
        <taxon>Pucciniomycotina</taxon>
        <taxon>Pucciniomycetes</taxon>
        <taxon>Pucciniales</taxon>
        <taxon>Coleosporiaceae</taxon>
        <taxon>Cronartium</taxon>
    </lineage>
</organism>
<feature type="transmembrane region" description="Helical" evidence="1">
    <location>
        <begin position="140"/>
        <end position="159"/>
    </location>
</feature>
<keyword evidence="1" id="KW-0472">Membrane</keyword>
<dbReference type="EMBL" id="MU167361">
    <property type="protein sequence ID" value="KAG0142087.1"/>
    <property type="molecule type" value="Genomic_DNA"/>
</dbReference>
<proteinExistence type="predicted"/>
<reference evidence="2" key="1">
    <citation type="submission" date="2013-11" db="EMBL/GenBank/DDBJ databases">
        <title>Genome sequence of the fusiform rust pathogen reveals effectors for host alternation and coevolution with pine.</title>
        <authorList>
            <consortium name="DOE Joint Genome Institute"/>
            <person name="Smith K."/>
            <person name="Pendleton A."/>
            <person name="Kubisiak T."/>
            <person name="Anderson C."/>
            <person name="Salamov A."/>
            <person name="Aerts A."/>
            <person name="Riley R."/>
            <person name="Clum A."/>
            <person name="Lindquist E."/>
            <person name="Ence D."/>
            <person name="Campbell M."/>
            <person name="Kronenberg Z."/>
            <person name="Feau N."/>
            <person name="Dhillon B."/>
            <person name="Hamelin R."/>
            <person name="Burleigh J."/>
            <person name="Smith J."/>
            <person name="Yandell M."/>
            <person name="Nelson C."/>
            <person name="Grigoriev I."/>
            <person name="Davis J."/>
        </authorList>
    </citation>
    <scope>NUCLEOTIDE SEQUENCE</scope>
    <source>
        <strain evidence="2">G11</strain>
    </source>
</reference>
<sequence length="337" mass="38293">MTAVVNPGWMSIVLMVFILAHFSILIFSALVLAYHLRRKDWFLVTRQRNGLLKPNRTLVEALGAFSYAALSLVDMSCQLYIDYQRKPVRGKILIFAWRYPIAWLAFWCIMWNCITGRIRAIWDPTFRDASEGGYDSMPKWVVWLLNSIFVFFVGVFTIIDPAVLIPAHISHDQFLNTLRGVENALLTASKAPDALSYSLTKLYTILEPLDSIPTTINQLAASVKVYYYFSAVLDFGMMAVYAVFIFLTYRQYRVLRNHEKTGRVTDNVDQVLKFDYKAELKTIFVEAVFIFFMLFSFIPMFAWGLTTNGSNQFLTSPTSVTVPALTLGAAAAIVGNV</sequence>
<feature type="transmembrane region" description="Helical" evidence="1">
    <location>
        <begin position="225"/>
        <end position="249"/>
    </location>
</feature>
<keyword evidence="1" id="KW-0812">Transmembrane</keyword>
<evidence type="ECO:0000313" key="2">
    <source>
        <dbReference type="EMBL" id="KAG0142087.1"/>
    </source>
</evidence>
<dbReference type="OrthoDB" id="10495712at2759"/>
<dbReference type="AlphaFoldDB" id="A0A9P6T7I4"/>
<dbReference type="Proteomes" id="UP000886653">
    <property type="component" value="Unassembled WGS sequence"/>
</dbReference>
<keyword evidence="3" id="KW-1185">Reference proteome</keyword>
<evidence type="ECO:0000256" key="1">
    <source>
        <dbReference type="SAM" id="Phobius"/>
    </source>
</evidence>
<protein>
    <submittedName>
        <fullName evidence="2">Uncharacterized protein</fullName>
    </submittedName>
</protein>
<evidence type="ECO:0000313" key="3">
    <source>
        <dbReference type="Proteomes" id="UP000886653"/>
    </source>
</evidence>
<name>A0A9P6T7I4_9BASI</name>
<feature type="transmembrane region" description="Helical" evidence="1">
    <location>
        <begin position="283"/>
        <end position="305"/>
    </location>
</feature>
<feature type="transmembrane region" description="Helical" evidence="1">
    <location>
        <begin position="12"/>
        <end position="36"/>
    </location>
</feature>
<comment type="caution">
    <text evidence="2">The sequence shown here is derived from an EMBL/GenBank/DDBJ whole genome shotgun (WGS) entry which is preliminary data.</text>
</comment>
<gene>
    <name evidence="2" type="ORF">CROQUDRAFT_135797</name>
</gene>
<feature type="transmembrane region" description="Helical" evidence="1">
    <location>
        <begin position="101"/>
        <end position="120"/>
    </location>
</feature>